<dbReference type="AlphaFoldDB" id="S8AS32"/>
<evidence type="ECO:0000313" key="2">
    <source>
        <dbReference type="Proteomes" id="UP000015100"/>
    </source>
</evidence>
<comment type="caution">
    <text evidence="1">The sequence shown here is derived from an EMBL/GenBank/DDBJ whole genome shotgun (WGS) entry which is preliminary data.</text>
</comment>
<dbReference type="EMBL" id="AQGS01000004">
    <property type="protein sequence ID" value="EPS45699.1"/>
    <property type="molecule type" value="Genomic_DNA"/>
</dbReference>
<organism evidence="1 2">
    <name type="scientific">Dactylellina haptotyla (strain CBS 200.50)</name>
    <name type="common">Nematode-trapping fungus</name>
    <name type="synonym">Monacrosporium haptotylum</name>
    <dbReference type="NCBI Taxonomy" id="1284197"/>
    <lineage>
        <taxon>Eukaryota</taxon>
        <taxon>Fungi</taxon>
        <taxon>Dikarya</taxon>
        <taxon>Ascomycota</taxon>
        <taxon>Pezizomycotina</taxon>
        <taxon>Orbiliomycetes</taxon>
        <taxon>Orbiliales</taxon>
        <taxon>Orbiliaceae</taxon>
        <taxon>Dactylellina</taxon>
    </lineage>
</organism>
<name>S8AS32_DACHA</name>
<sequence>MAGQSTTCGVPQRLVTHVPSFSIVTVNLDHNLTNYTTSPTSMDPWSPLGSAAPRNHANVIQGVASLGNKLKPKI</sequence>
<protein>
    <submittedName>
        <fullName evidence="1">Uncharacterized protein</fullName>
    </submittedName>
</protein>
<dbReference type="Proteomes" id="UP000015100">
    <property type="component" value="Unassembled WGS sequence"/>
</dbReference>
<dbReference type="HOGENOM" id="CLU_2687772_0_0_1"/>
<reference evidence="1 2" key="1">
    <citation type="journal article" date="2013" name="PLoS Genet.">
        <title>Genomic mechanisms accounting for the adaptation to parasitism in nematode-trapping fungi.</title>
        <authorList>
            <person name="Meerupati T."/>
            <person name="Andersson K.M."/>
            <person name="Friman E."/>
            <person name="Kumar D."/>
            <person name="Tunlid A."/>
            <person name="Ahren D."/>
        </authorList>
    </citation>
    <scope>NUCLEOTIDE SEQUENCE [LARGE SCALE GENOMIC DNA]</scope>
    <source>
        <strain evidence="1 2">CBS 200.50</strain>
    </source>
</reference>
<proteinExistence type="predicted"/>
<evidence type="ECO:0000313" key="1">
    <source>
        <dbReference type="EMBL" id="EPS45699.1"/>
    </source>
</evidence>
<accession>S8AS32</accession>
<reference evidence="2" key="2">
    <citation type="submission" date="2013-04" db="EMBL/GenBank/DDBJ databases">
        <title>Genomic mechanisms accounting for the adaptation to parasitism in nematode-trapping fungi.</title>
        <authorList>
            <person name="Ahren D.G."/>
        </authorList>
    </citation>
    <scope>NUCLEOTIDE SEQUENCE [LARGE SCALE GENOMIC DNA]</scope>
    <source>
        <strain evidence="2">CBS 200.50</strain>
    </source>
</reference>
<keyword evidence="2" id="KW-1185">Reference proteome</keyword>
<gene>
    <name evidence="1" type="ORF">H072_317</name>
</gene>